<proteinExistence type="predicted"/>
<organism evidence="1 2">
    <name type="scientific">Smallanthus sonchifolius</name>
    <dbReference type="NCBI Taxonomy" id="185202"/>
    <lineage>
        <taxon>Eukaryota</taxon>
        <taxon>Viridiplantae</taxon>
        <taxon>Streptophyta</taxon>
        <taxon>Embryophyta</taxon>
        <taxon>Tracheophyta</taxon>
        <taxon>Spermatophyta</taxon>
        <taxon>Magnoliopsida</taxon>
        <taxon>eudicotyledons</taxon>
        <taxon>Gunneridae</taxon>
        <taxon>Pentapetalae</taxon>
        <taxon>asterids</taxon>
        <taxon>campanulids</taxon>
        <taxon>Asterales</taxon>
        <taxon>Asteraceae</taxon>
        <taxon>Asteroideae</taxon>
        <taxon>Heliantheae alliance</taxon>
        <taxon>Millerieae</taxon>
        <taxon>Smallanthus</taxon>
    </lineage>
</organism>
<gene>
    <name evidence="1" type="ORF">L1987_71188</name>
</gene>
<dbReference type="EMBL" id="CM042041">
    <property type="protein sequence ID" value="KAI3712628.1"/>
    <property type="molecule type" value="Genomic_DNA"/>
</dbReference>
<name>A0ACB9ASC7_9ASTR</name>
<evidence type="ECO:0000313" key="2">
    <source>
        <dbReference type="Proteomes" id="UP001056120"/>
    </source>
</evidence>
<keyword evidence="2" id="KW-1185">Reference proteome</keyword>
<dbReference type="Proteomes" id="UP001056120">
    <property type="component" value="Linkage Group LG24"/>
</dbReference>
<protein>
    <submittedName>
        <fullName evidence="1">Uncharacterized protein</fullName>
    </submittedName>
</protein>
<reference evidence="2" key="1">
    <citation type="journal article" date="2022" name="Mol. Ecol. Resour.">
        <title>The genomes of chicory, endive, great burdock and yacon provide insights into Asteraceae palaeo-polyploidization history and plant inulin production.</title>
        <authorList>
            <person name="Fan W."/>
            <person name="Wang S."/>
            <person name="Wang H."/>
            <person name="Wang A."/>
            <person name="Jiang F."/>
            <person name="Liu H."/>
            <person name="Zhao H."/>
            <person name="Xu D."/>
            <person name="Zhang Y."/>
        </authorList>
    </citation>
    <scope>NUCLEOTIDE SEQUENCE [LARGE SCALE GENOMIC DNA]</scope>
    <source>
        <strain evidence="2">cv. Yunnan</strain>
    </source>
</reference>
<sequence length="235" mass="25380">MPMVETGIDEDGEVTQKVNKPPPVKMVSRRQPPEKRGVKPPSPARRQVAAPTPPTSPSSSVTANKITVVKTKPTIMPAPDLGEKQEKNPLDREIRGMISNLTTRLAHLTRKTTEGGSGSNMFDQDVHDDDHGGFGIITMAGSNEGAAMRGEMSMDDHKSGMKERDEHANSPLTTYLNSNFQGVNNSIMVGGSYSANDPGIHLDVEDFEQLPSHPTHGQKGKKKAHFGTSKSDDSS</sequence>
<comment type="caution">
    <text evidence="1">The sequence shown here is derived from an EMBL/GenBank/DDBJ whole genome shotgun (WGS) entry which is preliminary data.</text>
</comment>
<reference evidence="1 2" key="2">
    <citation type="journal article" date="2022" name="Mol. Ecol. Resour.">
        <title>The genomes of chicory, endive, great burdock and yacon provide insights into Asteraceae paleo-polyploidization history and plant inulin production.</title>
        <authorList>
            <person name="Fan W."/>
            <person name="Wang S."/>
            <person name="Wang H."/>
            <person name="Wang A."/>
            <person name="Jiang F."/>
            <person name="Liu H."/>
            <person name="Zhao H."/>
            <person name="Xu D."/>
            <person name="Zhang Y."/>
        </authorList>
    </citation>
    <scope>NUCLEOTIDE SEQUENCE [LARGE SCALE GENOMIC DNA]</scope>
    <source>
        <strain evidence="2">cv. Yunnan</strain>
        <tissue evidence="1">Leaves</tissue>
    </source>
</reference>
<accession>A0ACB9ASC7</accession>
<evidence type="ECO:0000313" key="1">
    <source>
        <dbReference type="EMBL" id="KAI3712628.1"/>
    </source>
</evidence>